<keyword evidence="3" id="KW-1185">Reference proteome</keyword>
<evidence type="ECO:0000313" key="2">
    <source>
        <dbReference type="EMBL" id="RYU12039.1"/>
    </source>
</evidence>
<protein>
    <submittedName>
        <fullName evidence="2">Efflux RND transporter permease subunit</fullName>
    </submittedName>
</protein>
<keyword evidence="1" id="KW-0472">Membrane</keyword>
<dbReference type="Gene3D" id="1.20.1640.10">
    <property type="entry name" value="Multidrug efflux transporter AcrB transmembrane domain"/>
    <property type="match status" value="2"/>
</dbReference>
<dbReference type="AlphaFoldDB" id="A0A4Q5J3A4"/>
<keyword evidence="1" id="KW-0812">Transmembrane</keyword>
<dbReference type="PRINTS" id="PR00702">
    <property type="entry name" value="ACRIFLAVINRP"/>
</dbReference>
<feature type="transmembrane region" description="Helical" evidence="1">
    <location>
        <begin position="379"/>
        <end position="398"/>
    </location>
</feature>
<dbReference type="InterPro" id="IPR027463">
    <property type="entry name" value="AcrB_DN_DC_subdom"/>
</dbReference>
<dbReference type="Gene3D" id="3.30.70.1430">
    <property type="entry name" value="Multidrug efflux transporter AcrB pore domain"/>
    <property type="match status" value="2"/>
</dbReference>
<feature type="transmembrane region" description="Helical" evidence="1">
    <location>
        <begin position="487"/>
        <end position="514"/>
    </location>
</feature>
<reference evidence="2 3" key="1">
    <citation type="submission" date="2019-01" db="EMBL/GenBank/DDBJ databases">
        <title>Nocardioides guangzhouensis sp. nov., an actinobacterium isolated from soil.</title>
        <authorList>
            <person name="Fu Y."/>
            <person name="Cai Y."/>
            <person name="Lin Z."/>
            <person name="Chen P."/>
        </authorList>
    </citation>
    <scope>NUCLEOTIDE SEQUENCE [LARGE SCALE GENOMIC DNA]</scope>
    <source>
        <strain evidence="2 3">NBRC 105384</strain>
    </source>
</reference>
<dbReference type="Proteomes" id="UP000291189">
    <property type="component" value="Unassembled WGS sequence"/>
</dbReference>
<keyword evidence="1" id="KW-1133">Transmembrane helix</keyword>
<dbReference type="SUPFAM" id="SSF82714">
    <property type="entry name" value="Multidrug efflux transporter AcrB TolC docking domain, DN and DC subdomains"/>
    <property type="match status" value="2"/>
</dbReference>
<feature type="transmembrane region" description="Helical" evidence="1">
    <location>
        <begin position="932"/>
        <end position="957"/>
    </location>
</feature>
<dbReference type="Gene3D" id="3.30.2090.10">
    <property type="entry name" value="Multidrug efflux transporter AcrB TolC docking domain, DN and DC subdomains"/>
    <property type="match status" value="2"/>
</dbReference>
<dbReference type="GO" id="GO:0042910">
    <property type="term" value="F:xenobiotic transmembrane transporter activity"/>
    <property type="evidence" value="ECO:0007669"/>
    <property type="project" value="TreeGrafter"/>
</dbReference>
<feature type="transmembrane region" description="Helical" evidence="1">
    <location>
        <begin position="1006"/>
        <end position="1029"/>
    </location>
</feature>
<feature type="transmembrane region" description="Helical" evidence="1">
    <location>
        <begin position="874"/>
        <end position="893"/>
    </location>
</feature>
<dbReference type="Pfam" id="PF00873">
    <property type="entry name" value="ACR_tran"/>
    <property type="match status" value="1"/>
</dbReference>
<feature type="transmembrane region" description="Helical" evidence="1">
    <location>
        <begin position="12"/>
        <end position="31"/>
    </location>
</feature>
<feature type="transmembrane region" description="Helical" evidence="1">
    <location>
        <begin position="978"/>
        <end position="1000"/>
    </location>
</feature>
<organism evidence="2 3">
    <name type="scientific">Nocardioides iriomotensis</name>
    <dbReference type="NCBI Taxonomy" id="715784"/>
    <lineage>
        <taxon>Bacteria</taxon>
        <taxon>Bacillati</taxon>
        <taxon>Actinomycetota</taxon>
        <taxon>Actinomycetes</taxon>
        <taxon>Propionibacteriales</taxon>
        <taxon>Nocardioidaceae</taxon>
        <taxon>Nocardioides</taxon>
    </lineage>
</organism>
<feature type="transmembrane region" description="Helical" evidence="1">
    <location>
        <begin position="905"/>
        <end position="926"/>
    </location>
</feature>
<accession>A0A4Q5J3A4</accession>
<name>A0A4Q5J3A4_9ACTN</name>
<evidence type="ECO:0000256" key="1">
    <source>
        <dbReference type="SAM" id="Phobius"/>
    </source>
</evidence>
<dbReference type="Gene3D" id="3.30.70.1320">
    <property type="entry name" value="Multidrug efflux transporter AcrB pore domain like"/>
    <property type="match status" value="1"/>
</dbReference>
<dbReference type="PANTHER" id="PTHR32063:SF4">
    <property type="entry name" value="SLR6043 PROTEIN"/>
    <property type="match status" value="1"/>
</dbReference>
<feature type="transmembrane region" description="Helical" evidence="1">
    <location>
        <begin position="354"/>
        <end position="373"/>
    </location>
</feature>
<dbReference type="GO" id="GO:0005886">
    <property type="term" value="C:plasma membrane"/>
    <property type="evidence" value="ECO:0007669"/>
    <property type="project" value="TreeGrafter"/>
</dbReference>
<feature type="transmembrane region" description="Helical" evidence="1">
    <location>
        <begin position="456"/>
        <end position="475"/>
    </location>
</feature>
<dbReference type="Gene3D" id="3.30.70.1440">
    <property type="entry name" value="Multidrug efflux transporter AcrB pore domain"/>
    <property type="match status" value="1"/>
</dbReference>
<evidence type="ECO:0000313" key="3">
    <source>
        <dbReference type="Proteomes" id="UP000291189"/>
    </source>
</evidence>
<gene>
    <name evidence="2" type="ORF">ETU37_12360</name>
</gene>
<sequence>MVRKLVGSSLKFPALVAALVVGLFAAGFTQIREMPVDALPDFAPVYVEVQTESLGLSAVEVEQLITAPMEQMLLNGVPWLDEISSESIPGLSSIVLLFEPGTDPLEARQVVQERLGQARDLPRVSTAPVMLQPLSSTSRVMMVRVDSTTLTPIEQSVLARWTLKPALQGVPGVANVAIWGQREQQMQVQVDPDRLADEGVTVREVLTTSANSLWVSPLSFVRASTPGTGGFIDTPNQRLGVQHVLPIDDPEDLASVALEGPDGETVLGDDGEPVRLGDVVDVVEDHQPLIGDAVAGNSQGLMLVVQKFPEANVVEVTESVERTLDRLAPGLTDVELDTTVFRPASYVQEGLRTALMLGIIGLVLVLLVVALLYDWRVGVVIAVALPLSLVTAALVLHLRDASMNVMLLAGLAIATAAVVDDAVVDFHNVRVRLAATGADERARTLAVAIEEMRRPMVFATLIVLAAAVPLFWVGLRDGLDGAFFGPVLLSYSLALVVSLIVALTVTPALSALLLRRRPPGSAASPLAGRLASSYGKVLVRGIARPAAALAAFAVLAVAGIAVAPALDADMGPGLQERTLVVHWQAAAGTSHGEMSRITSRVADELRTVPGIKTVGAHVGRAITSDVVSSVSSGELWLTLSSDADRDATVAEVRDVVAGYPGIAHDVQTYTDERAAAYGVGATETEQVVVRVFGQDFDLLRDQAEAVRAALDGVDGAGMVTVSQQPREPQIDIEVDLAAAQEAGLTPGEIRREAATVISGIEVGSLFEEQKIFQVVVIGTQDTRHDLAAVEDLLIDTTPGGRAVRLGDVADVSVTSSPTTIRHHAVSRYVDVVVGVSGRGVPDVATDVEAVLAGLDFQQEYHAEILGDYAAERRVLLEVLGVAGAALVFMFLLFQACLRSWKLAALAFIGLPLALSGGMLAAAATGMELRLGTLLGLLVLVGVYTRNLLALFGHYRALARPDGHRPGVGVVVAGARDRFLPTFVSATALAVLVLPVVVLGRTAGTELLYPAAVVILGGLVTTLAMGLFFLPLMYMGVAPHEDSSDLGAGFDRQPVDPGLSVG</sequence>
<proteinExistence type="predicted"/>
<comment type="caution">
    <text evidence="2">The sequence shown here is derived from an EMBL/GenBank/DDBJ whole genome shotgun (WGS) entry which is preliminary data.</text>
</comment>
<dbReference type="PANTHER" id="PTHR32063">
    <property type="match status" value="1"/>
</dbReference>
<dbReference type="EMBL" id="SDPU01000022">
    <property type="protein sequence ID" value="RYU12039.1"/>
    <property type="molecule type" value="Genomic_DNA"/>
</dbReference>
<dbReference type="SUPFAM" id="SSF82693">
    <property type="entry name" value="Multidrug efflux transporter AcrB pore domain, PN1, PN2, PC1 and PC2 subdomains"/>
    <property type="match status" value="3"/>
</dbReference>
<dbReference type="RefSeq" id="WP_129987627.1">
    <property type="nucleotide sequence ID" value="NZ_SDPU01000022.1"/>
</dbReference>
<dbReference type="OrthoDB" id="3777957at2"/>
<dbReference type="InterPro" id="IPR001036">
    <property type="entry name" value="Acrflvin-R"/>
</dbReference>
<dbReference type="SUPFAM" id="SSF82866">
    <property type="entry name" value="Multidrug efflux transporter AcrB transmembrane domain"/>
    <property type="match status" value="2"/>
</dbReference>
<feature type="transmembrane region" description="Helical" evidence="1">
    <location>
        <begin position="546"/>
        <end position="566"/>
    </location>
</feature>